<dbReference type="EMBL" id="GBXM01041666">
    <property type="protein sequence ID" value="JAH66911.1"/>
    <property type="molecule type" value="Transcribed_RNA"/>
</dbReference>
<proteinExistence type="predicted"/>
<reference evidence="1" key="2">
    <citation type="journal article" date="2015" name="Fish Shellfish Immunol.">
        <title>Early steps in the European eel (Anguilla anguilla)-Vibrio vulnificus interaction in the gills: Role of the RtxA13 toxin.</title>
        <authorList>
            <person name="Callol A."/>
            <person name="Pajuelo D."/>
            <person name="Ebbesson L."/>
            <person name="Teles M."/>
            <person name="MacKenzie S."/>
            <person name="Amaro C."/>
        </authorList>
    </citation>
    <scope>NUCLEOTIDE SEQUENCE</scope>
</reference>
<sequence length="16" mass="1928">MVSKVRRKTREHVNST</sequence>
<protein>
    <submittedName>
        <fullName evidence="1">Uncharacterized protein</fullName>
    </submittedName>
</protein>
<evidence type="ECO:0000313" key="1">
    <source>
        <dbReference type="EMBL" id="JAH66911.1"/>
    </source>
</evidence>
<organism evidence="1">
    <name type="scientific">Anguilla anguilla</name>
    <name type="common">European freshwater eel</name>
    <name type="synonym">Muraena anguilla</name>
    <dbReference type="NCBI Taxonomy" id="7936"/>
    <lineage>
        <taxon>Eukaryota</taxon>
        <taxon>Metazoa</taxon>
        <taxon>Chordata</taxon>
        <taxon>Craniata</taxon>
        <taxon>Vertebrata</taxon>
        <taxon>Euteleostomi</taxon>
        <taxon>Actinopterygii</taxon>
        <taxon>Neopterygii</taxon>
        <taxon>Teleostei</taxon>
        <taxon>Anguilliformes</taxon>
        <taxon>Anguillidae</taxon>
        <taxon>Anguilla</taxon>
    </lineage>
</organism>
<reference evidence="1" key="1">
    <citation type="submission" date="2014-11" db="EMBL/GenBank/DDBJ databases">
        <authorList>
            <person name="Amaro Gonzalez C."/>
        </authorList>
    </citation>
    <scope>NUCLEOTIDE SEQUENCE</scope>
</reference>
<accession>A0A0E9UMD6</accession>
<dbReference type="AlphaFoldDB" id="A0A0E9UMD6"/>
<name>A0A0E9UMD6_ANGAN</name>